<keyword evidence="6" id="KW-0677">Repeat</keyword>
<evidence type="ECO:0000256" key="16">
    <source>
        <dbReference type="RuleBase" id="RU364101"/>
    </source>
</evidence>
<evidence type="ECO:0000256" key="11">
    <source>
        <dbReference type="ARBA" id="ARBA00023054"/>
    </source>
</evidence>
<protein>
    <recommendedName>
        <fullName evidence="16">Protein transport protein sec16</fullName>
    </recommendedName>
</protein>
<feature type="compositionally biased region" description="Polar residues" evidence="18">
    <location>
        <begin position="2207"/>
        <end position="2224"/>
    </location>
</feature>
<feature type="compositionally biased region" description="Polar residues" evidence="18">
    <location>
        <begin position="3042"/>
        <end position="3063"/>
    </location>
</feature>
<dbReference type="Pfam" id="PF00225">
    <property type="entry name" value="Kinesin"/>
    <property type="match status" value="1"/>
</dbReference>
<feature type="compositionally biased region" description="Low complexity" evidence="18">
    <location>
        <begin position="1004"/>
        <end position="1019"/>
    </location>
</feature>
<gene>
    <name evidence="21" type="ORF">D9615_003970</name>
</gene>
<evidence type="ECO:0000256" key="18">
    <source>
        <dbReference type="SAM" id="MobiDB-lite"/>
    </source>
</evidence>
<feature type="compositionally biased region" description="Low complexity" evidence="18">
    <location>
        <begin position="266"/>
        <end position="280"/>
    </location>
</feature>
<feature type="compositionally biased region" description="Pro residues" evidence="18">
    <location>
        <begin position="281"/>
        <end position="292"/>
    </location>
</feature>
<feature type="repeat" description="Pumilio" evidence="15">
    <location>
        <begin position="1496"/>
        <end position="1531"/>
    </location>
</feature>
<feature type="region of interest" description="Disordered" evidence="18">
    <location>
        <begin position="2345"/>
        <end position="2413"/>
    </location>
</feature>
<feature type="repeat" description="Pumilio" evidence="15">
    <location>
        <begin position="1678"/>
        <end position="1717"/>
    </location>
</feature>
<feature type="repeat" description="Pumilio" evidence="15">
    <location>
        <begin position="1566"/>
        <end position="1602"/>
    </location>
</feature>
<dbReference type="InterPro" id="IPR033133">
    <property type="entry name" value="PUM-HD"/>
</dbReference>
<dbReference type="InterPro" id="IPR027417">
    <property type="entry name" value="P-loop_NTPase"/>
</dbReference>
<keyword evidence="22" id="KW-1185">Reference proteome</keyword>
<keyword evidence="10 16" id="KW-0931">ER-Golgi transport</keyword>
<dbReference type="InterPro" id="IPR059182">
    <property type="entry name" value="Khc_C"/>
</dbReference>
<dbReference type="Gene3D" id="3.40.850.10">
    <property type="entry name" value="Kinesin motor domain"/>
    <property type="match status" value="1"/>
</dbReference>
<feature type="region of interest" description="Disordered" evidence="18">
    <location>
        <begin position="941"/>
        <end position="976"/>
    </location>
</feature>
<evidence type="ECO:0000256" key="12">
    <source>
        <dbReference type="ARBA" id="ARBA00023175"/>
    </source>
</evidence>
<feature type="compositionally biased region" description="Polar residues" evidence="18">
    <location>
        <begin position="967"/>
        <end position="976"/>
    </location>
</feature>
<feature type="compositionally biased region" description="Low complexity" evidence="18">
    <location>
        <begin position="2383"/>
        <end position="2398"/>
    </location>
</feature>
<comment type="similarity">
    <text evidence="14">Belongs to the TRAFAC class myosin-kinesin ATPase superfamily. Kinesin family.</text>
</comment>
<feature type="compositionally biased region" description="Polar residues" evidence="18">
    <location>
        <begin position="1856"/>
        <end position="1865"/>
    </location>
</feature>
<keyword evidence="16" id="KW-0472">Membrane</keyword>
<feature type="region of interest" description="Disordered" evidence="18">
    <location>
        <begin position="266"/>
        <end position="323"/>
    </location>
</feature>
<evidence type="ECO:0000256" key="10">
    <source>
        <dbReference type="ARBA" id="ARBA00022892"/>
    </source>
</evidence>
<keyword evidence="8 16" id="KW-0256">Endoplasmic reticulum</keyword>
<dbReference type="InterPro" id="IPR024340">
    <property type="entry name" value="Sec16_CCD"/>
</dbReference>
<dbReference type="PROSITE" id="PS50303">
    <property type="entry name" value="PUM_HD"/>
    <property type="match status" value="1"/>
</dbReference>
<feature type="domain" description="Kinesin motor" evidence="19">
    <location>
        <begin position="1"/>
        <end position="211"/>
    </location>
</feature>
<evidence type="ECO:0000256" key="15">
    <source>
        <dbReference type="PROSITE-ProRule" id="PRU00317"/>
    </source>
</evidence>
<evidence type="ECO:0000256" key="13">
    <source>
        <dbReference type="ARBA" id="ARBA00023212"/>
    </source>
</evidence>
<feature type="coiled-coil region" evidence="17">
    <location>
        <begin position="513"/>
        <end position="547"/>
    </location>
</feature>
<feature type="region of interest" description="Disordered" evidence="18">
    <location>
        <begin position="1092"/>
        <end position="1147"/>
    </location>
</feature>
<dbReference type="GO" id="GO:0007018">
    <property type="term" value="P:microtubule-based movement"/>
    <property type="evidence" value="ECO:0007669"/>
    <property type="project" value="InterPro"/>
</dbReference>
<feature type="repeat" description="Pumilio" evidence="15">
    <location>
        <begin position="1603"/>
        <end position="1638"/>
    </location>
</feature>
<feature type="compositionally biased region" description="Low complexity" evidence="18">
    <location>
        <begin position="2225"/>
        <end position="2236"/>
    </location>
</feature>
<feature type="compositionally biased region" description="Low complexity" evidence="18">
    <location>
        <begin position="2278"/>
        <end position="2291"/>
    </location>
</feature>
<dbReference type="SMART" id="SM00025">
    <property type="entry name" value="Pumilio"/>
    <property type="match status" value="8"/>
</dbReference>
<name>A0A8H5M4V0_9AGAR</name>
<feature type="compositionally biased region" description="Polar residues" evidence="18">
    <location>
        <begin position="1894"/>
        <end position="1910"/>
    </location>
</feature>
<keyword evidence="11 17" id="KW-0175">Coiled coil</keyword>
<sequence length="3436" mass="372729">MMSIVESDAHLEYLVKVSYMEIYLERIRDLLAPQNDNLQVHEEKSKGVYVKNLSDYYVSSAREVYEIMRTGGAARVISSTNMNAESSRSHSIFLITIQQRNTETGALKTGNLYLVDLAGSEKVGKTGASGQTLEEAKKINKSLSALGMVINALTDSKAKHIPYRDSKLTRILQESLGGNSRTTLIINCSPSSYNEAETLSTLRFGIRAKSIKNTARVNAELSPLELKGLLAKANLANTGYQKYIAALEAELVIWRAGGHVEQSEWATSAKAASAPSAAAPKKPPTSPTPSTPLPSSRSMTPVNPAIESLRGDLDSRPQTPTVIGLDKDEREDFLKRENELSDQLAERESALLAADKLVKELREELTFLKEQEASVNKENKAMSSQLNELRLQVERLDYDNKEGSITIDILKEQNQDAKGELEELKKQIAELKTAQKDATAEDKEKRKQEKMAMMMAKFDTQGAFSEKDEQLRQILAKLDSIDGAGALTPEDLTAIRRQLSEGQSLVRETVDRLRQSQEENEMVTRRRDELEARVAALETEYEELLEKTIHDEETSDVDLAESMADLKNKLEAQYAAKRDAHLSEAGDLKQQLEMKANEVRSLNASIDSLKSVNEELKRAFAVTSAGIEGGKNLAESAQDLERTRKAINVQLAEFDGVKKSLMRDLQNRCEKVVELEIQLDEIKEQYNNVIRNSNSKAQQKKMAFLERNLEQLTLVQKQNSSLKKEAGIAERKLLARNERIQNLEALLQDADRRLSIQNQKFEAQLQAVKERLDQARAQKATTASPLTFGRIAKPLRGGGGAVPPAGPMPAAIGGGVGSANPLTRLQSEEGGETCVVVLQLASQWHNFTEEALRHEAGTFWGAQQGQTRLSPTWCAIDRAETRENKKCGYCGEFIASVRTVTAAGSAPSVCPVPINIGLPLSFPIPVLYTSAKIRASLLRMSGNSSRKPSGSSTHSAAHSPLSSPSHGQPQRSLNPSAAANMYGIGVGSTNGRKGLNSGWQVWGSAAPSSRNASVSSATSGNDLQTDASYRPNYNEGWSGPASRSTSGNWDEANDVQQKKEMSSMDANVQLGLHHTRPLTRQTTVTQAVFSAPRMSHLRAQEDRSGGPKGGQYSPQRYDNSIGKDNGARFPSAPSPTRPFPASSYPGAQNANGLVGQYDTLQVPSEEISLALRGMAVEDDLHTHQNLPAPPSPHSCIPPLQQLQPRQFNGYPPPEYNPYYATPPREPYVDYHQYGYGPTDPSVYGSPAMNNTSSAGLYPGMPTPQVPHPSGVPVPDMHRAQPGIFYEYGANRPPSQYYFPTPQPVMYSQPPPPPNHSPMVTSQIPATLMDKKRELQYNIHQQLASQTLMYSAIRSTPSPHRQGYIDYTQFPFIIPGPLGLYNHHPAHMYLPNMRGGRRGHSTDDGAVALRSPILDEFRGNKARKWELRDIFGHIVEFSGDQHGSRFIQQKLESATTEEKQAVFDEIVPSNTLQLIQDVIQKLFEHGTQVQKTRLAQTMEGHILFLSSQMYGCRVVQKAVEYVLPDQQAIFVRELEPHVLKCVKDPNGNHVIQKLIERVSPDRLGFVHIFRGNVYDLATHPYGCRVLQRCLEHLPEENTRPLMEELHKYSTTLMQDQFGNYVVQYILEHGKPRDRALVISKLHGQILMMARHKFASNVCEKALMCADAESRRKLVDEIITLKPDGVSPITSMMKDQFANYVLQRAMIVAVGEQKETLFNKVKPQLRHQMNGVEAAASLFGSDEPASDPFASLGADTAPQSSADDLFSGDGASNDSDFLNTSPDHGPFAAEDNTAQDTSQFYIQSDLNSGYSTAGTYTHLGAGRSQQGWYDQQGQWQSLEQQQSVEPNLSTPALEHHNSQQLSNTASNPYEPYAPTSNTYAPPINTPALAQPPYNPYTPSQPMSNYLPSQPAAPTNSTYTPYAYAPPNSLQGAVSQYTPSYASGSQAPYAAAPIEHVSPPKPSSSVLVPPPVPAPTSTITRPKISNAYDPPFPTTTKANRRGARTGSGQQPYGYNTYEAMSPPVPAYVSSSQTSPYISQTPPPPQVTPPPPQRPAPPPSPPAQPRFSSQSLPPPPARSPALPVQPSYNSSGSHAFRNEIGVGEAGVPFHGNGISNTSFAESKPSDDERWTHQPYGTEPVSPPGAVTDTPLENADPEASFADFAMEGSIGFDSHSVAQTEIEDLQPPLSSPAVPGTGSPLSLVTTLRADSPHQQTLPPSPTLSQQQGRSSPFLDSSLISSKRTASPRSFVEPPRERTPDVDPYVPQRDTNHSANARLPQQMISSPLRSSSPASIANGVRSPPTGAINPYLPKSVVSGERAASPAHSLNGHAGVASDPYAPKAHVNAYRGERTTSPGSFRSVTGGPPAPKNYPLANFHAPPRADTLRNRSMSNSSMLSSTSTSQEDPYAPSHHTKRIPSEIEYGSYSSRYNYPNGQDATHHTHSALQPEYSAQEVPMKSLQTPYAPSPSLLGANDPLGRTSSRVPIFSFGFGGKLVTCFHGADSLSTGFDVALSSRNSTGIHIRVLKTLIPESALDTSTSSFPGPLFGDSGTSTTSLVRTGANTQVKTKKAKVIKYLSERTDELALGLRYLRPDSIDSRQAEGKLVLVKLLQLMVEYDGRLTGSSELDTAVRLALVPRLEGTFGANGFSTVADTQGPVLPGFSTESQESAISVTALRASTLDKIQDFLLRGERRQAYHYALDEKLWAHAMVIASSIDKDSWKEVVSEFLRTELGANPTLQSPGNPSTTPLTGRESLRAAYSLFSGQGAAAVQELVPQNLLARANGRLQPQLASHLTPRTPNFAVLPAQAASIPAETLSKWAETVAMMLSNPLSPETSAALTAMGDHLAANQLFEAAHIPISYLLAPQTSPWGGLAHPSARFVLVGSRNPQTYPQFAKDQDPMIFSEIAEFALSLATPPKGQDAFSGITHLQAYRFIRAMSLAEIGDIQQANRYCDAVTAAVVRSSPYATPALLEQLKGLSDRIAGVTQVDKSFWTGAKLSKPSLDTIGGWLEGRFTKLVTGDADMEKMPEEEVSKPDNGGFSGPFSHYSTISSATPSARSSPQPSVVNLNVLPPARSGSAMASSSPYAHPQIDRASSAMDHVRRKPSPGPRIASANASTTSFTSAPSFGQALSSQRLHNGYSPSDDLVTPRPSLANDYDENAAQEATWWGGTGYAEGPATQTPTASTFMHVDETALPASASSDGFISLMDNASYSVGSQPSARTMSQASSQLDEEDEEDLGFGNSKREKRELPTGENGHSKSSPSPEPAKPATPPQPGNKPAPATGGWLSRWWKKNDASPGPVKASLGEESAFYYDKDLKRWVNKKAGAEAPKPATPPPVPSRAQTASPAMTGPRPPAASEAGPPPNRSASAIDLSTSPPSRTVMRVRSNLVPTPESAPSTPTGTRLVPPGPPPGRPKSQASKRNIRSRYVDVFQQEGGAA</sequence>
<feature type="region of interest" description="Disordered" evidence="18">
    <location>
        <begin position="1972"/>
        <end position="2150"/>
    </location>
</feature>
<dbReference type="InterPro" id="IPR024298">
    <property type="entry name" value="Sec16_Sec23-bd"/>
</dbReference>
<accession>A0A8H5M4V0</accession>
<dbReference type="CDD" id="cd23649">
    <property type="entry name" value="Khc_CBD_cc"/>
    <property type="match status" value="1"/>
</dbReference>
<dbReference type="Pfam" id="PF12932">
    <property type="entry name" value="Sec16"/>
    <property type="match status" value="1"/>
</dbReference>
<evidence type="ECO:0000256" key="14">
    <source>
        <dbReference type="PROSITE-ProRule" id="PRU00283"/>
    </source>
</evidence>
<keyword evidence="5" id="KW-0493">Microtubule</keyword>
<dbReference type="Pfam" id="PF12931">
    <property type="entry name" value="TPR_Sec16"/>
    <property type="match status" value="1"/>
</dbReference>
<evidence type="ECO:0000256" key="1">
    <source>
        <dbReference type="ARBA" id="ARBA00004245"/>
    </source>
</evidence>
<evidence type="ECO:0000256" key="7">
    <source>
        <dbReference type="ARBA" id="ARBA00022741"/>
    </source>
</evidence>
<dbReference type="InterPro" id="IPR036961">
    <property type="entry name" value="Kinesin_motor_dom_sf"/>
</dbReference>
<feature type="compositionally biased region" description="Basic and acidic residues" evidence="18">
    <location>
        <begin position="3021"/>
        <end position="3030"/>
    </location>
</feature>
<evidence type="ECO:0000256" key="4">
    <source>
        <dbReference type="ARBA" id="ARBA00022490"/>
    </source>
</evidence>
<keyword evidence="16" id="KW-0072">Autophagy</keyword>
<feature type="domain" description="PUM-HD" evidence="20">
    <location>
        <begin position="1408"/>
        <end position="1744"/>
    </location>
</feature>
<feature type="region of interest" description="Disordered" evidence="18">
    <location>
        <begin position="1745"/>
        <end position="1789"/>
    </location>
</feature>
<dbReference type="CDD" id="cd07920">
    <property type="entry name" value="Pumilio"/>
    <property type="match status" value="1"/>
</dbReference>
<evidence type="ECO:0000313" key="22">
    <source>
        <dbReference type="Proteomes" id="UP000565441"/>
    </source>
</evidence>
<evidence type="ECO:0000256" key="6">
    <source>
        <dbReference type="ARBA" id="ARBA00022737"/>
    </source>
</evidence>
<keyword evidence="3 16" id="KW-0813">Transport</keyword>
<comment type="caution">
    <text evidence="14">Lacks conserved residue(s) required for the propagation of feature annotation.</text>
</comment>
<evidence type="ECO:0000256" key="8">
    <source>
        <dbReference type="ARBA" id="ARBA00022824"/>
    </source>
</evidence>
<dbReference type="InterPro" id="IPR016024">
    <property type="entry name" value="ARM-type_fold"/>
</dbReference>
<feature type="region of interest" description="Disordered" evidence="18">
    <location>
        <begin position="1851"/>
        <end position="1910"/>
    </location>
</feature>
<dbReference type="SUPFAM" id="SSF48371">
    <property type="entry name" value="ARM repeat"/>
    <property type="match status" value="1"/>
</dbReference>
<dbReference type="GO" id="GO:0003777">
    <property type="term" value="F:microtubule motor activity"/>
    <property type="evidence" value="ECO:0007669"/>
    <property type="project" value="InterPro"/>
</dbReference>
<dbReference type="GO" id="GO:0003730">
    <property type="term" value="F:mRNA 3'-UTR binding"/>
    <property type="evidence" value="ECO:0007669"/>
    <property type="project" value="TreeGrafter"/>
</dbReference>
<evidence type="ECO:0000256" key="3">
    <source>
        <dbReference type="ARBA" id="ARBA00022448"/>
    </source>
</evidence>
<dbReference type="GO" id="GO:0005524">
    <property type="term" value="F:ATP binding"/>
    <property type="evidence" value="ECO:0007669"/>
    <property type="project" value="InterPro"/>
</dbReference>
<evidence type="ECO:0000256" key="2">
    <source>
        <dbReference type="ARBA" id="ARBA00004397"/>
    </source>
</evidence>
<evidence type="ECO:0000259" key="20">
    <source>
        <dbReference type="PROSITE" id="PS50303"/>
    </source>
</evidence>
<dbReference type="GO" id="GO:0016192">
    <property type="term" value="P:vesicle-mediated transport"/>
    <property type="evidence" value="ECO:0007669"/>
    <property type="project" value="UniProtKB-KW"/>
</dbReference>
<feature type="coiled-coil region" evidence="17">
    <location>
        <begin position="665"/>
        <end position="778"/>
    </location>
</feature>
<dbReference type="PRINTS" id="PR00380">
    <property type="entry name" value="KINESINHEAVY"/>
</dbReference>
<feature type="compositionally biased region" description="Polar residues" evidence="18">
    <location>
        <begin position="2025"/>
        <end position="2034"/>
    </location>
</feature>
<feature type="region of interest" description="Disordered" evidence="18">
    <location>
        <begin position="3210"/>
        <end position="3304"/>
    </location>
</feature>
<dbReference type="GO" id="GO:0006914">
    <property type="term" value="P:autophagy"/>
    <property type="evidence" value="ECO:0007669"/>
    <property type="project" value="UniProtKB-KW"/>
</dbReference>
<feature type="compositionally biased region" description="Polar residues" evidence="18">
    <location>
        <begin position="3121"/>
        <end position="3132"/>
    </location>
</feature>
<keyword evidence="16" id="KW-0653">Protein transport</keyword>
<organism evidence="21 22">
    <name type="scientific">Tricholomella constricta</name>
    <dbReference type="NCBI Taxonomy" id="117010"/>
    <lineage>
        <taxon>Eukaryota</taxon>
        <taxon>Fungi</taxon>
        <taxon>Dikarya</taxon>
        <taxon>Basidiomycota</taxon>
        <taxon>Agaricomycotina</taxon>
        <taxon>Agaricomycetes</taxon>
        <taxon>Agaricomycetidae</taxon>
        <taxon>Agaricales</taxon>
        <taxon>Tricholomatineae</taxon>
        <taxon>Lyophyllaceae</taxon>
        <taxon>Tricholomella</taxon>
    </lineage>
</organism>
<dbReference type="GO" id="GO:0000288">
    <property type="term" value="P:nuclear-transcribed mRNA catabolic process, deadenylation-dependent decay"/>
    <property type="evidence" value="ECO:0007669"/>
    <property type="project" value="TreeGrafter"/>
</dbReference>
<dbReference type="PROSITE" id="PS50067">
    <property type="entry name" value="KINESIN_MOTOR_2"/>
    <property type="match status" value="1"/>
</dbReference>
<evidence type="ECO:0000313" key="21">
    <source>
        <dbReference type="EMBL" id="KAF5380963.1"/>
    </source>
</evidence>
<reference evidence="21 22" key="1">
    <citation type="journal article" date="2020" name="ISME J.">
        <title>Uncovering the hidden diversity of litter-decomposition mechanisms in mushroom-forming fungi.</title>
        <authorList>
            <person name="Floudas D."/>
            <person name="Bentzer J."/>
            <person name="Ahren D."/>
            <person name="Johansson T."/>
            <person name="Persson P."/>
            <person name="Tunlid A."/>
        </authorList>
    </citation>
    <scope>NUCLEOTIDE SEQUENCE [LARGE SCALE GENOMIC DNA]</scope>
    <source>
        <strain evidence="21 22">CBS 661.87</strain>
    </source>
</reference>
<feature type="compositionally biased region" description="Polar residues" evidence="18">
    <location>
        <begin position="3363"/>
        <end position="3376"/>
    </location>
</feature>
<feature type="repeat" description="Pumilio" evidence="15">
    <location>
        <begin position="1639"/>
        <end position="1674"/>
    </location>
</feature>
<comment type="function">
    <text evidence="16">Involved in the initiation of assembly of the COPII coat required for the formation of transport vesicles from the endoplasmic reticulum (ER) and the selection of cargo molecules. Also involved in autophagy.</text>
</comment>
<feature type="region of interest" description="Disordered" evidence="18">
    <location>
        <begin position="2170"/>
        <end position="2301"/>
    </location>
</feature>
<dbReference type="InterPro" id="IPR001752">
    <property type="entry name" value="Kinesin_motor_dom"/>
</dbReference>
<feature type="compositionally biased region" description="Pro residues" evidence="18">
    <location>
        <begin position="3260"/>
        <end position="3275"/>
    </location>
</feature>
<keyword evidence="4" id="KW-0963">Cytoplasm</keyword>
<dbReference type="Gene3D" id="1.25.40.1030">
    <property type="match status" value="1"/>
</dbReference>
<dbReference type="PROSITE" id="PS50302">
    <property type="entry name" value="PUM"/>
    <property type="match status" value="6"/>
</dbReference>
<evidence type="ECO:0000256" key="9">
    <source>
        <dbReference type="ARBA" id="ARBA00022840"/>
    </source>
</evidence>
<keyword evidence="13" id="KW-0206">Cytoskeleton</keyword>
<dbReference type="InterPro" id="IPR001313">
    <property type="entry name" value="Pumilio_RNA-bd_rpt"/>
</dbReference>
<dbReference type="Pfam" id="PF00806">
    <property type="entry name" value="PUF"/>
    <property type="match status" value="8"/>
</dbReference>
<dbReference type="InterPro" id="IPR011989">
    <property type="entry name" value="ARM-like"/>
</dbReference>
<feature type="compositionally biased region" description="Pro residues" evidence="18">
    <location>
        <begin position="2037"/>
        <end position="2060"/>
    </location>
</feature>
<feature type="coiled-coil region" evidence="17">
    <location>
        <begin position="344"/>
        <end position="441"/>
    </location>
</feature>
<comment type="caution">
    <text evidence="21">The sequence shown here is derived from an EMBL/GenBank/DDBJ whole genome shotgun (WGS) entry which is preliminary data.</text>
</comment>
<dbReference type="GO" id="GO:0008017">
    <property type="term" value="F:microtubule binding"/>
    <property type="evidence" value="ECO:0007669"/>
    <property type="project" value="InterPro"/>
</dbReference>
<feature type="compositionally biased region" description="Polar residues" evidence="18">
    <location>
        <begin position="3210"/>
        <end position="3226"/>
    </location>
</feature>
<keyword evidence="9" id="KW-0067">ATP-binding</keyword>
<dbReference type="Gene3D" id="1.25.10.10">
    <property type="entry name" value="Leucine-rich Repeat Variant"/>
    <property type="match status" value="1"/>
</dbReference>
<comment type="subcellular location">
    <subcellularLocation>
        <location evidence="1">Cytoplasm</location>
        <location evidence="1">Cytoskeleton</location>
    </subcellularLocation>
    <subcellularLocation>
        <location evidence="2">Endoplasmic reticulum membrane</location>
        <topology evidence="2">Peripheral membrane protein</topology>
        <orientation evidence="2">Cytoplasmic side</orientation>
    </subcellularLocation>
</comment>
<dbReference type="PANTHER" id="PTHR12537">
    <property type="entry name" value="RNA BINDING PROTEIN PUMILIO-RELATED"/>
    <property type="match status" value="1"/>
</dbReference>
<dbReference type="OrthoDB" id="3176171at2759"/>
<feature type="repeat" description="Pumilio" evidence="15">
    <location>
        <begin position="1428"/>
        <end position="1463"/>
    </location>
</feature>
<feature type="region of interest" description="Disordered" evidence="18">
    <location>
        <begin position="3321"/>
        <end position="3422"/>
    </location>
</feature>
<keyword evidence="12" id="KW-0505">Motor protein</keyword>
<proteinExistence type="inferred from homology"/>
<feature type="region of interest" description="Disordered" evidence="18">
    <location>
        <begin position="3090"/>
        <end position="3150"/>
    </location>
</feature>
<evidence type="ECO:0000256" key="17">
    <source>
        <dbReference type="SAM" id="Coils"/>
    </source>
</evidence>
<dbReference type="Proteomes" id="UP000565441">
    <property type="component" value="Unassembled WGS sequence"/>
</dbReference>
<keyword evidence="7" id="KW-0547">Nucleotide-binding</keyword>
<feature type="region of interest" description="Disordered" evidence="18">
    <location>
        <begin position="3021"/>
        <end position="3067"/>
    </location>
</feature>
<feature type="compositionally biased region" description="Polar residues" evidence="18">
    <location>
        <begin position="1768"/>
        <end position="1780"/>
    </location>
</feature>
<dbReference type="PANTHER" id="PTHR12537:SF12">
    <property type="entry name" value="MATERNAL PROTEIN PUMILIO"/>
    <property type="match status" value="1"/>
</dbReference>
<feature type="compositionally biased region" description="Low complexity" evidence="18">
    <location>
        <begin position="941"/>
        <end position="966"/>
    </location>
</feature>
<evidence type="ECO:0000256" key="5">
    <source>
        <dbReference type="ARBA" id="ARBA00022701"/>
    </source>
</evidence>
<dbReference type="SUPFAM" id="SSF52540">
    <property type="entry name" value="P-loop containing nucleoside triphosphate hydrolases"/>
    <property type="match status" value="1"/>
</dbReference>
<dbReference type="CDD" id="cd09233">
    <property type="entry name" value="ACE1-Sec16-like"/>
    <property type="match status" value="1"/>
</dbReference>
<feature type="compositionally biased region" description="Low complexity" evidence="18">
    <location>
        <begin position="3108"/>
        <end position="3120"/>
    </location>
</feature>
<dbReference type="GO" id="GO:0005789">
    <property type="term" value="C:endoplasmic reticulum membrane"/>
    <property type="evidence" value="ECO:0007669"/>
    <property type="project" value="UniProtKB-SubCell"/>
</dbReference>
<dbReference type="InterPro" id="IPR033712">
    <property type="entry name" value="Pumilio_RNA-bd"/>
</dbReference>
<dbReference type="EMBL" id="JAACJP010000012">
    <property type="protein sequence ID" value="KAF5380963.1"/>
    <property type="molecule type" value="Genomic_DNA"/>
</dbReference>
<feature type="region of interest" description="Disordered" evidence="18">
    <location>
        <begin position="1003"/>
        <end position="1061"/>
    </location>
</feature>
<evidence type="ECO:0000259" key="19">
    <source>
        <dbReference type="PROSITE" id="PS50067"/>
    </source>
</evidence>
<dbReference type="SMART" id="SM00129">
    <property type="entry name" value="KISc"/>
    <property type="match status" value="1"/>
</dbReference>
<comment type="similarity">
    <text evidence="16">Belongs to the SEC16 family.</text>
</comment>
<dbReference type="GO" id="GO:0015031">
    <property type="term" value="P:protein transport"/>
    <property type="evidence" value="ECO:0007669"/>
    <property type="project" value="UniProtKB-KW"/>
</dbReference>